<feature type="transmembrane region" description="Helical" evidence="1">
    <location>
        <begin position="120"/>
        <end position="142"/>
    </location>
</feature>
<protein>
    <recommendedName>
        <fullName evidence="2">Cytoskeleton protein RodZ-like C-terminal domain-containing protein</fullName>
    </recommendedName>
</protein>
<comment type="caution">
    <text evidence="3">The sequence shown here is derived from an EMBL/GenBank/DDBJ whole genome shotgun (WGS) entry which is preliminary data.</text>
</comment>
<gene>
    <name evidence="3" type="ORF">JV46_06710</name>
</gene>
<evidence type="ECO:0000313" key="3">
    <source>
        <dbReference type="EMBL" id="KHF25348.1"/>
    </source>
</evidence>
<dbReference type="PANTHER" id="PTHR34475:SF1">
    <property type="entry name" value="CYTOSKELETON PROTEIN RODZ"/>
    <property type="match status" value="1"/>
</dbReference>
<dbReference type="GeneID" id="86991583"/>
<name>A0A0B0H5A1_SOVGS</name>
<dbReference type="Pfam" id="PF13413">
    <property type="entry name" value="HTH_25"/>
    <property type="match status" value="1"/>
</dbReference>
<keyword evidence="4" id="KW-1185">Reference proteome</keyword>
<accession>A0A0B0H5A1</accession>
<keyword evidence="1" id="KW-0812">Transmembrane</keyword>
<dbReference type="PANTHER" id="PTHR34475">
    <property type="match status" value="1"/>
</dbReference>
<keyword evidence="1" id="KW-0472">Membrane</keyword>
<dbReference type="RefSeq" id="WP_043117575.1">
    <property type="nucleotide sequence ID" value="NZ_JRAA01000002.1"/>
</dbReference>
<dbReference type="OrthoDB" id="9790252at2"/>
<dbReference type="eggNOG" id="COG1426">
    <property type="taxonomic scope" value="Bacteria"/>
</dbReference>
<dbReference type="STRING" id="2340.JV46_06710"/>
<dbReference type="InterPro" id="IPR010982">
    <property type="entry name" value="Lambda_DNA-bd_dom_sf"/>
</dbReference>
<evidence type="ECO:0000313" key="4">
    <source>
        <dbReference type="Proteomes" id="UP000030856"/>
    </source>
</evidence>
<evidence type="ECO:0000256" key="1">
    <source>
        <dbReference type="SAM" id="Phobius"/>
    </source>
</evidence>
<dbReference type="AlphaFoldDB" id="A0A0B0H5A1"/>
<organism evidence="3 4">
    <name type="scientific">Solemya velum gill symbiont</name>
    <dbReference type="NCBI Taxonomy" id="2340"/>
    <lineage>
        <taxon>Bacteria</taxon>
        <taxon>Pseudomonadati</taxon>
        <taxon>Pseudomonadota</taxon>
        <taxon>Gammaproteobacteria</taxon>
        <taxon>sulfur-oxidizing symbionts</taxon>
    </lineage>
</organism>
<dbReference type="GO" id="GO:0003677">
    <property type="term" value="F:DNA binding"/>
    <property type="evidence" value="ECO:0007669"/>
    <property type="project" value="InterPro"/>
</dbReference>
<feature type="domain" description="Cytoskeleton protein RodZ-like C-terminal" evidence="2">
    <location>
        <begin position="278"/>
        <end position="348"/>
    </location>
</feature>
<dbReference type="EMBL" id="JRAA01000002">
    <property type="protein sequence ID" value="KHF25348.1"/>
    <property type="molecule type" value="Genomic_DNA"/>
</dbReference>
<dbReference type="Proteomes" id="UP000030856">
    <property type="component" value="Unassembled WGS sequence"/>
</dbReference>
<proteinExistence type="predicted"/>
<dbReference type="Gene3D" id="1.10.260.40">
    <property type="entry name" value="lambda repressor-like DNA-binding domains"/>
    <property type="match status" value="1"/>
</dbReference>
<dbReference type="InterPro" id="IPR025194">
    <property type="entry name" value="RodZ-like_C"/>
</dbReference>
<sequence length="354" mass="38537">MTAESSEEMQDDMFIAIGGAFASARKGAGLSVTEAAEKLYVEPYYIDALESEDFSVFESRVFALGYIRKYALLLELDEKEMLDKAMALLPETVKDGPTLKTPPETQFVSERRRPGQGIDIARGLTWMLLGLAVVTVAVLWWMGFLPLPGANRDAAVTEPQAQETQLQQSIELGAESQEQEFLSIPEESAELEILIQEDAAEEAELLQEPISDEVLEEESTITAEEMAVIPVEEATLVEEAAPVEEAMPEEVMPAEEEIQETALLAEAGDTSTEVEISLSFSGQCWVDIRNAEGDVLVSGMLRSGTSKIISATPPLSIVLGKSSVVTMLVDGEPYDLTRHSNGGVARFKIASRAE</sequence>
<keyword evidence="1" id="KW-1133">Transmembrane helix</keyword>
<dbReference type="InterPro" id="IPR050400">
    <property type="entry name" value="Bact_Cytoskel_RodZ"/>
</dbReference>
<evidence type="ECO:0000259" key="2">
    <source>
        <dbReference type="Pfam" id="PF13464"/>
    </source>
</evidence>
<reference evidence="3 4" key="1">
    <citation type="journal article" date="2014" name="BMC Genomics">
        <title>The genome of the intracellular bacterium of the coastal bivalve, Solemya velum: a blueprint for thriving in and out of symbiosis.</title>
        <authorList>
            <person name="Dmytrenko O."/>
            <person name="Russell S.L."/>
            <person name="Loo W.T."/>
            <person name="Fontanez K.M."/>
            <person name="Liao L."/>
            <person name="Roeselers G."/>
            <person name="Sharma R."/>
            <person name="Stewart F.J."/>
            <person name="Newton I.L."/>
            <person name="Woyke T."/>
            <person name="Wu D."/>
            <person name="Lang J.M."/>
            <person name="Eisen J.A."/>
            <person name="Cavanaugh C.M."/>
        </authorList>
    </citation>
    <scope>NUCLEOTIDE SEQUENCE [LARGE SCALE GENOMIC DNA]</scope>
    <source>
        <strain evidence="3 4">WH</strain>
    </source>
</reference>
<dbReference type="Pfam" id="PF13464">
    <property type="entry name" value="RodZ_C"/>
    <property type="match status" value="1"/>
</dbReference>